<accession>A0A208ZHB2</accession>
<gene>
    <name evidence="1" type="ORF">CBW57_23200</name>
</gene>
<organism evidence="1 2">
    <name type="scientific">Yersinia intermedia</name>
    <dbReference type="NCBI Taxonomy" id="631"/>
    <lineage>
        <taxon>Bacteria</taxon>
        <taxon>Pseudomonadati</taxon>
        <taxon>Pseudomonadota</taxon>
        <taxon>Gammaproteobacteria</taxon>
        <taxon>Enterobacterales</taxon>
        <taxon>Yersiniaceae</taxon>
        <taxon>Yersinia</taxon>
    </lineage>
</organism>
<dbReference type="AlphaFoldDB" id="A0A208ZHB2"/>
<evidence type="ECO:0000313" key="2">
    <source>
        <dbReference type="Proteomes" id="UP000196440"/>
    </source>
</evidence>
<dbReference type="EMBL" id="NHOI01000048">
    <property type="protein sequence ID" value="OVZ79855.1"/>
    <property type="molecule type" value="Genomic_DNA"/>
</dbReference>
<comment type="caution">
    <text evidence="1">The sequence shown here is derived from an EMBL/GenBank/DDBJ whole genome shotgun (WGS) entry which is preliminary data.</text>
</comment>
<protein>
    <submittedName>
        <fullName evidence="1">Uncharacterized protein</fullName>
    </submittedName>
</protein>
<reference evidence="1 2" key="1">
    <citation type="submission" date="2017-05" db="EMBL/GenBank/DDBJ databases">
        <title>Whole genome sequencing of Yersinia kristensenii.</title>
        <authorList>
            <person name="Campioni F."/>
        </authorList>
    </citation>
    <scope>NUCLEOTIDE SEQUENCE [LARGE SCALE GENOMIC DNA]</scope>
    <source>
        <strain evidence="1 2">CFSAN060536</strain>
    </source>
</reference>
<name>A0A208ZHB2_YERIN</name>
<dbReference type="Proteomes" id="UP000196440">
    <property type="component" value="Unassembled WGS sequence"/>
</dbReference>
<evidence type="ECO:0000313" key="1">
    <source>
        <dbReference type="EMBL" id="OVZ79855.1"/>
    </source>
</evidence>
<sequence>MGALIMDTRFIVRFDFRSQVDDIEFSEVLRQFNFIVEEIDDLFQTKKKWYEQGYSRKQALSQVAFEDGTISERTHSKWIRRFNKDKPLFIEGVWDAGDDDHSCGISYRKMFYDERNRVSVELSLVPQSEKVTYSNFVVFISRIASFFNCSYVNVDSKGYGVLGKNVFPDRLCVGWMLYVPHFILPELIQEAAKVIPVMDADKPKGTIIVSTEDVFDGNNKEHIGKANDVEIKLLDLGFLPLITEL</sequence>
<proteinExistence type="predicted"/>